<dbReference type="EMBL" id="PVTF01000012">
    <property type="protein sequence ID" value="PRY36323.1"/>
    <property type="molecule type" value="Genomic_DNA"/>
</dbReference>
<dbReference type="AlphaFoldDB" id="A0A2T0SSG7"/>
<protein>
    <submittedName>
        <fullName evidence="2">Uncharacterized protein DUF3558</fullName>
    </submittedName>
</protein>
<comment type="caution">
    <text evidence="2">The sequence shown here is derived from an EMBL/GenBank/DDBJ whole genome shotgun (WGS) entry which is preliminary data.</text>
</comment>
<dbReference type="InterPro" id="IPR024520">
    <property type="entry name" value="DUF3558"/>
</dbReference>
<dbReference type="Pfam" id="PF12079">
    <property type="entry name" value="DUF3558"/>
    <property type="match status" value="1"/>
</dbReference>
<reference evidence="2 3" key="1">
    <citation type="submission" date="2018-03" db="EMBL/GenBank/DDBJ databases">
        <title>Genomic Encyclopedia of Archaeal and Bacterial Type Strains, Phase II (KMG-II): from individual species to whole genera.</title>
        <authorList>
            <person name="Goeker M."/>
        </authorList>
    </citation>
    <scope>NUCLEOTIDE SEQUENCE [LARGE SCALE GENOMIC DNA]</scope>
    <source>
        <strain evidence="2 3">DSM 44720</strain>
    </source>
</reference>
<name>A0A2T0SSG7_9PSEU</name>
<evidence type="ECO:0000256" key="1">
    <source>
        <dbReference type="SAM" id="MobiDB-lite"/>
    </source>
</evidence>
<sequence length="192" mass="20192">MLLAALALAGCSYSINGTALPDPSGPPATSRSTSAAPSSPAPSTAGGPAPKIAKPRTVAGVDPCKMLDANDLKFIGPFKREPRRQDDTIPESCQYLLEDGTTGGRTVVTALYQRYEQVRDRQKNGKEQVVEGHSTWWFCQLSGPEEVCTATIAVNANRSILVAMSQAGGVPDQMVVAMAPLLKAALARIPVA</sequence>
<keyword evidence="3" id="KW-1185">Reference proteome</keyword>
<feature type="compositionally biased region" description="Low complexity" evidence="1">
    <location>
        <begin position="27"/>
        <end position="50"/>
    </location>
</feature>
<gene>
    <name evidence="2" type="ORF">CLV43_112250</name>
</gene>
<organism evidence="2 3">
    <name type="scientific">Umezawaea tangerina</name>
    <dbReference type="NCBI Taxonomy" id="84725"/>
    <lineage>
        <taxon>Bacteria</taxon>
        <taxon>Bacillati</taxon>
        <taxon>Actinomycetota</taxon>
        <taxon>Actinomycetes</taxon>
        <taxon>Pseudonocardiales</taxon>
        <taxon>Pseudonocardiaceae</taxon>
        <taxon>Umezawaea</taxon>
    </lineage>
</organism>
<feature type="region of interest" description="Disordered" evidence="1">
    <location>
        <begin position="18"/>
        <end position="55"/>
    </location>
</feature>
<dbReference type="Proteomes" id="UP000239494">
    <property type="component" value="Unassembled WGS sequence"/>
</dbReference>
<evidence type="ECO:0000313" key="3">
    <source>
        <dbReference type="Proteomes" id="UP000239494"/>
    </source>
</evidence>
<proteinExistence type="predicted"/>
<accession>A0A2T0SSG7</accession>
<evidence type="ECO:0000313" key="2">
    <source>
        <dbReference type="EMBL" id="PRY36323.1"/>
    </source>
</evidence>